<keyword evidence="3 8" id="KW-0436">Ligase</keyword>
<dbReference type="HAMAP" id="MF_02090">
    <property type="entry name" value="NadE_glutamine_dep"/>
    <property type="match status" value="1"/>
</dbReference>
<dbReference type="PANTHER" id="PTHR23090">
    <property type="entry name" value="NH 3 /GLUTAMINE-DEPENDENT NAD + SYNTHETASE"/>
    <property type="match status" value="1"/>
</dbReference>
<dbReference type="GO" id="GO:0009435">
    <property type="term" value="P:NAD+ biosynthetic process"/>
    <property type="evidence" value="ECO:0007669"/>
    <property type="project" value="UniProtKB-UniRule"/>
</dbReference>
<dbReference type="Proteomes" id="UP001362999">
    <property type="component" value="Unassembled WGS sequence"/>
</dbReference>
<evidence type="ECO:0000313" key="10">
    <source>
        <dbReference type="EMBL" id="KAK7012263.1"/>
    </source>
</evidence>
<protein>
    <recommendedName>
        <fullName evidence="8">Glutamine-dependent NAD(+) synthetase</fullName>
        <ecNumber evidence="8">6.3.5.1</ecNumber>
    </recommendedName>
    <alternativeName>
        <fullName evidence="8">NAD(+) synthase [glutamine-hydrolyzing]</fullName>
    </alternativeName>
</protein>
<dbReference type="InterPro" id="IPR022310">
    <property type="entry name" value="NAD/GMP_synthase"/>
</dbReference>
<evidence type="ECO:0000256" key="6">
    <source>
        <dbReference type="ARBA" id="ARBA00023027"/>
    </source>
</evidence>
<dbReference type="InterPro" id="IPR036526">
    <property type="entry name" value="C-N_Hydrolase_sf"/>
</dbReference>
<dbReference type="EMBL" id="JAWWNJ010000066">
    <property type="protein sequence ID" value="KAK7012263.1"/>
    <property type="molecule type" value="Genomic_DNA"/>
</dbReference>
<dbReference type="SUPFAM" id="SSF56317">
    <property type="entry name" value="Carbon-nitrogen hydrolase"/>
    <property type="match status" value="1"/>
</dbReference>
<name>A0AAW0AHR8_9AGAR</name>
<dbReference type="InterPro" id="IPR003010">
    <property type="entry name" value="C-N_Hydrolase"/>
</dbReference>
<dbReference type="Gene3D" id="3.40.50.620">
    <property type="entry name" value="HUPs"/>
    <property type="match status" value="1"/>
</dbReference>
<dbReference type="SUPFAM" id="SSF52402">
    <property type="entry name" value="Adenine nucleotide alpha hydrolases-like"/>
    <property type="match status" value="1"/>
</dbReference>
<dbReference type="AlphaFoldDB" id="A0AAW0AHR8"/>
<keyword evidence="11" id="KW-1185">Reference proteome</keyword>
<evidence type="ECO:0000256" key="2">
    <source>
        <dbReference type="ARBA" id="ARBA00007145"/>
    </source>
</evidence>
<organism evidence="10 11">
    <name type="scientific">Favolaschia claudopus</name>
    <dbReference type="NCBI Taxonomy" id="2862362"/>
    <lineage>
        <taxon>Eukaryota</taxon>
        <taxon>Fungi</taxon>
        <taxon>Dikarya</taxon>
        <taxon>Basidiomycota</taxon>
        <taxon>Agaricomycotina</taxon>
        <taxon>Agaricomycetes</taxon>
        <taxon>Agaricomycetidae</taxon>
        <taxon>Agaricales</taxon>
        <taxon>Marasmiineae</taxon>
        <taxon>Mycenaceae</taxon>
        <taxon>Favolaschia</taxon>
    </lineage>
</organism>
<gene>
    <name evidence="10" type="ORF">R3P38DRAFT_3402707</name>
</gene>
<dbReference type="GO" id="GO:0003952">
    <property type="term" value="F:NAD+ synthase (glutamine-hydrolyzing) activity"/>
    <property type="evidence" value="ECO:0007669"/>
    <property type="project" value="UniProtKB-UniRule"/>
</dbReference>
<evidence type="ECO:0000313" key="11">
    <source>
        <dbReference type="Proteomes" id="UP001362999"/>
    </source>
</evidence>
<evidence type="ECO:0000256" key="4">
    <source>
        <dbReference type="ARBA" id="ARBA00022741"/>
    </source>
</evidence>
<dbReference type="InterPro" id="IPR014445">
    <property type="entry name" value="Gln-dep_NAD_synthase"/>
</dbReference>
<dbReference type="InterPro" id="IPR003694">
    <property type="entry name" value="NAD_synthase"/>
</dbReference>
<dbReference type="CDD" id="cd07570">
    <property type="entry name" value="GAT_Gln-NAD-synth"/>
    <property type="match status" value="1"/>
</dbReference>
<reference evidence="10 11" key="1">
    <citation type="journal article" date="2024" name="J Genomics">
        <title>Draft genome sequencing and assembly of Favolaschia claudopus CIRM-BRFM 2984 isolated from oak limbs.</title>
        <authorList>
            <person name="Navarro D."/>
            <person name="Drula E."/>
            <person name="Chaduli D."/>
            <person name="Cazenave R."/>
            <person name="Ahrendt S."/>
            <person name="Wang J."/>
            <person name="Lipzen A."/>
            <person name="Daum C."/>
            <person name="Barry K."/>
            <person name="Grigoriev I.V."/>
            <person name="Favel A."/>
            <person name="Rosso M.N."/>
            <person name="Martin F."/>
        </authorList>
    </citation>
    <scope>NUCLEOTIDE SEQUENCE [LARGE SCALE GENOMIC DNA]</scope>
    <source>
        <strain evidence="10 11">CIRM-BRFM 2984</strain>
    </source>
</reference>
<evidence type="ECO:0000259" key="9">
    <source>
        <dbReference type="PROSITE" id="PS50263"/>
    </source>
</evidence>
<feature type="domain" description="CN hydrolase" evidence="9">
    <location>
        <begin position="5"/>
        <end position="275"/>
    </location>
</feature>
<dbReference type="FunFam" id="3.60.110.10:FF:000003">
    <property type="entry name" value="Glutamine-dependent NAD(+) synthetase"/>
    <property type="match status" value="1"/>
</dbReference>
<dbReference type="GO" id="GO:0005524">
    <property type="term" value="F:ATP binding"/>
    <property type="evidence" value="ECO:0007669"/>
    <property type="project" value="UniProtKB-UniRule"/>
</dbReference>
<comment type="caution">
    <text evidence="10">The sequence shown here is derived from an EMBL/GenBank/DDBJ whole genome shotgun (WGS) entry which is preliminary data.</text>
</comment>
<dbReference type="EC" id="6.3.5.1" evidence="8"/>
<evidence type="ECO:0000256" key="1">
    <source>
        <dbReference type="ARBA" id="ARBA00005188"/>
    </source>
</evidence>
<dbReference type="FunFam" id="3.40.50.620:FF:000036">
    <property type="entry name" value="Glutamine-dependent NAD(+) synthetase"/>
    <property type="match status" value="1"/>
</dbReference>
<evidence type="ECO:0000256" key="3">
    <source>
        <dbReference type="ARBA" id="ARBA00022598"/>
    </source>
</evidence>
<dbReference type="PIRSF" id="PIRSF006630">
    <property type="entry name" value="NADS_GAT"/>
    <property type="match status" value="1"/>
</dbReference>
<dbReference type="GO" id="GO:0004359">
    <property type="term" value="F:glutaminase activity"/>
    <property type="evidence" value="ECO:0007669"/>
    <property type="project" value="InterPro"/>
</dbReference>
<dbReference type="GO" id="GO:0005737">
    <property type="term" value="C:cytoplasm"/>
    <property type="evidence" value="ECO:0007669"/>
    <property type="project" value="InterPro"/>
</dbReference>
<dbReference type="NCBIfam" id="TIGR00552">
    <property type="entry name" value="nadE"/>
    <property type="match status" value="1"/>
</dbReference>
<dbReference type="CDD" id="cd00553">
    <property type="entry name" value="NAD_synthase"/>
    <property type="match status" value="1"/>
</dbReference>
<sequence>MGHLITLATCSLNQWALDFQGNLERILASIAIAKERGATLRVGPELEVPGYGCLDHFLEGDTVLHSWEVLAKILTSEEAQGIVCDIGMPVVHKNVIYNCRVIIHNRKILLIRPKMWLANDGNYRELRYFTPWTKHRQWEDHYLPRIIQVVTGQTKVTFGDAVISTQDTCIGVELCEELFTPASPHILMGLDGVEIFTNSSGSHHELRKLYTRVELIKEATLKLGGVYLYANQQGCDGDRLYYDGCAMIAVNGRIVAQGSQFSLNDVEVVSATIDIEDVRAHRAKSSRSMQAASAERYHRVEVPFALTSGKFDIVREEDMFGLLSGSKSFDVRYHKAEEEIALGPACWLWDYLRRSRTQGYFVPLSGGIDSCATAVIVYSMSRLVAEAARRGDKQVISDARRISGEPEESSYIPSDPREFTKRIFHTCYMGTENSSTETRQRAKQLSEAIGSYHIDLNMDSIVTAVRHLFGLVTGTRPQFRAHGGSAAENLALQNIQARLRMVLAYMFAQLLPWVRGRVGGLLVLGSANVDESLRGYLTKYDCSSADINPIGGISKTDLKKFIAYAETSFELPILASFLNAVPTAELEPITETYVQADEADMGMTYDELSVFGRLRKIEKCGPYSMFTKLVHEWGSMLSPLQIADKVKLFFFEHARNRHKMTTLTPSYHAVCFPASSSEYLLLTFRFDLRPFLYPSRFPWQFKKIDEIAAVLPDRSISVVPEKAKQD</sequence>
<evidence type="ECO:0000256" key="5">
    <source>
        <dbReference type="ARBA" id="ARBA00022840"/>
    </source>
</evidence>
<dbReference type="Pfam" id="PF02540">
    <property type="entry name" value="NAD_synthase"/>
    <property type="match status" value="1"/>
</dbReference>
<keyword evidence="6 8" id="KW-0520">NAD</keyword>
<evidence type="ECO:0000256" key="7">
    <source>
        <dbReference type="ARBA" id="ARBA00052340"/>
    </source>
</evidence>
<dbReference type="Gene3D" id="3.60.110.10">
    <property type="entry name" value="Carbon-nitrogen hydrolase"/>
    <property type="match status" value="1"/>
</dbReference>
<comment type="similarity">
    <text evidence="2 8">In the C-terminal section; belongs to the NAD synthetase family.</text>
</comment>
<dbReference type="Pfam" id="PF00795">
    <property type="entry name" value="CN_hydrolase"/>
    <property type="match status" value="1"/>
</dbReference>
<proteinExistence type="inferred from homology"/>
<keyword evidence="4 8" id="KW-0547">Nucleotide-binding</keyword>
<accession>A0AAW0AHR8</accession>
<comment type="catalytic activity">
    <reaction evidence="7 8">
        <text>deamido-NAD(+) + L-glutamine + ATP + H2O = L-glutamate + AMP + diphosphate + NAD(+) + H(+)</text>
        <dbReference type="Rhea" id="RHEA:24384"/>
        <dbReference type="ChEBI" id="CHEBI:15377"/>
        <dbReference type="ChEBI" id="CHEBI:15378"/>
        <dbReference type="ChEBI" id="CHEBI:29985"/>
        <dbReference type="ChEBI" id="CHEBI:30616"/>
        <dbReference type="ChEBI" id="CHEBI:33019"/>
        <dbReference type="ChEBI" id="CHEBI:57540"/>
        <dbReference type="ChEBI" id="CHEBI:58359"/>
        <dbReference type="ChEBI" id="CHEBI:58437"/>
        <dbReference type="ChEBI" id="CHEBI:456215"/>
        <dbReference type="EC" id="6.3.5.1"/>
    </reaction>
</comment>
<keyword evidence="5 8" id="KW-0067">ATP-binding</keyword>
<comment type="pathway">
    <text evidence="1 8">Cofactor biosynthesis; NAD(+) biosynthesis; NAD(+) from deamido-NAD(+) (L-Gln route): step 1/1.</text>
</comment>
<dbReference type="PANTHER" id="PTHR23090:SF9">
    <property type="entry name" value="GLUTAMINE-DEPENDENT NAD(+) SYNTHETASE"/>
    <property type="match status" value="1"/>
</dbReference>
<evidence type="ECO:0000256" key="8">
    <source>
        <dbReference type="PIRNR" id="PIRNR006630"/>
    </source>
</evidence>
<dbReference type="PROSITE" id="PS50263">
    <property type="entry name" value="CN_HYDROLASE"/>
    <property type="match status" value="1"/>
</dbReference>
<dbReference type="InterPro" id="IPR014729">
    <property type="entry name" value="Rossmann-like_a/b/a_fold"/>
</dbReference>